<gene>
    <name evidence="3" type="ORF">SHELI_v1c07270</name>
</gene>
<feature type="region of interest" description="Disordered" evidence="1">
    <location>
        <begin position="148"/>
        <end position="167"/>
    </location>
</feature>
<keyword evidence="2" id="KW-0812">Transmembrane</keyword>
<feature type="transmembrane region" description="Helical" evidence="2">
    <location>
        <begin position="78"/>
        <end position="100"/>
    </location>
</feature>
<evidence type="ECO:0000313" key="4">
    <source>
        <dbReference type="Proteomes" id="UP000094378"/>
    </source>
</evidence>
<feature type="transmembrane region" description="Helical" evidence="2">
    <location>
        <begin position="120"/>
        <end position="143"/>
    </location>
</feature>
<sequence length="449" mass="51041">MKKLSIFNFVTSIFAALFIFVYVIVLYTGNGYKIIFGTDLKNLVGLSIVGILLILLAIVLAIMGILSLSLSKNKSVKIINLVFACLLLALTFVSFFSLPWKSLIEGTYFDLSNVVFSQKINYWLFGIVAIVFLIFSVVFSSLINQKTESTNKPKDKHEKMKSPNNQAMQNNQSYQENQSNVNMAQFGVQQQYQDNSIDQSFTSTPNEETVNIADKIKKLRDDLSENKFDELHSQEQANMTEEENYGNDLNQWNTQEIVNDLELQQIQEDFSNTNNNVNSIPNKINSVPAPQPIPGGLSKNSNVGNTAEFYYDNNTLKDPYKETIVPRRVAKEKANDYKGPIGNIPRQESKYVSETRRQAFVDEKYQGKVFLGDSDRIWEAMKKQNRNIVPPKKENNKNLDISNSESNIINQFKRDATTTLEVDTKNIFDPINDVENDDSNASSTVEWDD</sequence>
<accession>A0A1B3SL69</accession>
<dbReference type="AlphaFoldDB" id="A0A1B3SL69"/>
<protein>
    <recommendedName>
        <fullName evidence="5">APC family permease</fullName>
    </recommendedName>
</protein>
<keyword evidence="4" id="KW-1185">Reference proteome</keyword>
<evidence type="ECO:0000256" key="1">
    <source>
        <dbReference type="SAM" id="MobiDB-lite"/>
    </source>
</evidence>
<evidence type="ECO:0000256" key="2">
    <source>
        <dbReference type="SAM" id="Phobius"/>
    </source>
</evidence>
<proteinExistence type="predicted"/>
<evidence type="ECO:0008006" key="5">
    <source>
        <dbReference type="Google" id="ProtNLM"/>
    </source>
</evidence>
<dbReference type="Proteomes" id="UP000094378">
    <property type="component" value="Chromosome"/>
</dbReference>
<dbReference type="KEGG" id="shj:SHELI_v1c07270"/>
<dbReference type="STRING" id="216938.SHELI_v1c07270"/>
<dbReference type="EMBL" id="CP017015">
    <property type="protein sequence ID" value="AOG60676.1"/>
    <property type="molecule type" value="Genomic_DNA"/>
</dbReference>
<name>A0A1B3SL69_9MOLU</name>
<feature type="transmembrane region" description="Helical" evidence="2">
    <location>
        <begin position="7"/>
        <end position="28"/>
    </location>
</feature>
<feature type="transmembrane region" description="Helical" evidence="2">
    <location>
        <begin position="43"/>
        <end position="66"/>
    </location>
</feature>
<reference evidence="3 4" key="1">
    <citation type="submission" date="2016-08" db="EMBL/GenBank/DDBJ databases">
        <title>Complete genome sequence of Spiroplasma helicoides TABS-2 (DSM 22551).</title>
        <authorList>
            <person name="Shen W.-Y."/>
            <person name="Lo W.-S."/>
            <person name="Lai Y.-C."/>
            <person name="Kuo C.-H."/>
        </authorList>
    </citation>
    <scope>NUCLEOTIDE SEQUENCE [LARGE SCALE GENOMIC DNA]</scope>
    <source>
        <strain evidence="3 4">TABS-2</strain>
    </source>
</reference>
<keyword evidence="2" id="KW-1133">Transmembrane helix</keyword>
<keyword evidence="2" id="KW-0472">Membrane</keyword>
<dbReference type="RefSeq" id="WP_069116789.1">
    <property type="nucleotide sequence ID" value="NZ_CP017015.1"/>
</dbReference>
<dbReference type="OrthoDB" id="387694at2"/>
<evidence type="ECO:0000313" key="3">
    <source>
        <dbReference type="EMBL" id="AOG60676.1"/>
    </source>
</evidence>
<feature type="compositionally biased region" description="Basic and acidic residues" evidence="1">
    <location>
        <begin position="149"/>
        <end position="161"/>
    </location>
</feature>
<organism evidence="3 4">
    <name type="scientific">Spiroplasma helicoides</name>
    <dbReference type="NCBI Taxonomy" id="216938"/>
    <lineage>
        <taxon>Bacteria</taxon>
        <taxon>Bacillati</taxon>
        <taxon>Mycoplasmatota</taxon>
        <taxon>Mollicutes</taxon>
        <taxon>Entomoplasmatales</taxon>
        <taxon>Spiroplasmataceae</taxon>
        <taxon>Spiroplasma</taxon>
    </lineage>
</organism>